<evidence type="ECO:0000256" key="1">
    <source>
        <dbReference type="SAM" id="MobiDB-lite"/>
    </source>
</evidence>
<dbReference type="EMBL" id="LVLJ01000172">
    <property type="protein sequence ID" value="OAE35464.1"/>
    <property type="molecule type" value="Genomic_DNA"/>
</dbReference>
<evidence type="ECO:0000313" key="2">
    <source>
        <dbReference type="EMBL" id="OAE35464.1"/>
    </source>
</evidence>
<sequence>MYRKGKSCREEKLAILGGGCECTSYGEVSGPPCTEGADAFGGSKKAFGSRETTCGTDERADDGQAQHERSATDEGRKEETRVPSARSPSAQAPLAVDSFGDAPSALADRVGVADLPKAGSPTALDILAGSGAAVAAAEATQLNFRESAGISVATEILNSEDEEKESSLEEQEE</sequence>
<dbReference type="AlphaFoldDB" id="A0A176WRJ8"/>
<reference evidence="2" key="1">
    <citation type="submission" date="2016-03" db="EMBL/GenBank/DDBJ databases">
        <title>Mechanisms controlling the formation of the plant cell surface in tip-growing cells are functionally conserved among land plants.</title>
        <authorList>
            <person name="Honkanen S."/>
            <person name="Jones V.A."/>
            <person name="Morieri G."/>
            <person name="Champion C."/>
            <person name="Hetherington A.J."/>
            <person name="Kelly S."/>
            <person name="Saint-Marcoux D."/>
            <person name="Proust H."/>
            <person name="Prescott H."/>
            <person name="Dolan L."/>
        </authorList>
    </citation>
    <scope>NUCLEOTIDE SEQUENCE [LARGE SCALE GENOMIC DNA]</scope>
    <source>
        <tissue evidence="2">Whole gametophyte</tissue>
    </source>
</reference>
<name>A0A176WRJ8_MARPO</name>
<organism evidence="2 3">
    <name type="scientific">Marchantia polymorpha subsp. ruderalis</name>
    <dbReference type="NCBI Taxonomy" id="1480154"/>
    <lineage>
        <taxon>Eukaryota</taxon>
        <taxon>Viridiplantae</taxon>
        <taxon>Streptophyta</taxon>
        <taxon>Embryophyta</taxon>
        <taxon>Marchantiophyta</taxon>
        <taxon>Marchantiopsida</taxon>
        <taxon>Marchantiidae</taxon>
        <taxon>Marchantiales</taxon>
        <taxon>Marchantiaceae</taxon>
        <taxon>Marchantia</taxon>
    </lineage>
</organism>
<accession>A0A176WRJ8</accession>
<evidence type="ECO:0000313" key="3">
    <source>
        <dbReference type="Proteomes" id="UP000077202"/>
    </source>
</evidence>
<protein>
    <submittedName>
        <fullName evidence="2">Uncharacterized protein</fullName>
    </submittedName>
</protein>
<dbReference type="Proteomes" id="UP000077202">
    <property type="component" value="Unassembled WGS sequence"/>
</dbReference>
<proteinExistence type="predicted"/>
<keyword evidence="3" id="KW-1185">Reference proteome</keyword>
<comment type="caution">
    <text evidence="2">The sequence shown here is derived from an EMBL/GenBank/DDBJ whole genome shotgun (WGS) entry which is preliminary data.</text>
</comment>
<feature type="region of interest" description="Disordered" evidence="1">
    <location>
        <begin position="33"/>
        <end position="96"/>
    </location>
</feature>
<gene>
    <name evidence="2" type="ORF">AXG93_2587s1800</name>
</gene>
<feature type="compositionally biased region" description="Basic and acidic residues" evidence="1">
    <location>
        <begin position="56"/>
        <end position="81"/>
    </location>
</feature>